<dbReference type="GO" id="GO:0005829">
    <property type="term" value="C:cytosol"/>
    <property type="evidence" value="ECO:0007669"/>
    <property type="project" value="UniProtKB-SubCell"/>
</dbReference>
<dbReference type="PANTHER" id="PTHR46812">
    <property type="entry name" value="CARBOXYMETHYLENEBUTENOLIDASE HOMOLOG"/>
    <property type="match status" value="1"/>
</dbReference>
<dbReference type="PANTHER" id="PTHR46812:SF1">
    <property type="entry name" value="CARBOXYMETHYLENEBUTENOLIDASE HOMOLOG"/>
    <property type="match status" value="1"/>
</dbReference>
<dbReference type="GO" id="GO:0016787">
    <property type="term" value="F:hydrolase activity"/>
    <property type="evidence" value="ECO:0007669"/>
    <property type="project" value="UniProtKB-KW"/>
</dbReference>
<evidence type="ECO:0000313" key="7">
    <source>
        <dbReference type="EMBL" id="KAK1324206.1"/>
    </source>
</evidence>
<feature type="domain" description="Dienelactone hydrolase" evidence="6">
    <location>
        <begin position="92"/>
        <end position="303"/>
    </location>
</feature>
<comment type="subcellular location">
    <subcellularLocation>
        <location evidence="1">Cytoplasm</location>
        <location evidence="1">Cytosol</location>
    </subcellularLocation>
</comment>
<dbReference type="InterPro" id="IPR029058">
    <property type="entry name" value="AB_hydrolase_fold"/>
</dbReference>
<dbReference type="Gene3D" id="3.40.50.1820">
    <property type="entry name" value="alpha/beta hydrolase"/>
    <property type="match status" value="1"/>
</dbReference>
<evidence type="ECO:0000259" key="6">
    <source>
        <dbReference type="Pfam" id="PF01738"/>
    </source>
</evidence>
<sequence length="309" mass="34706">MATATVLSLPPFYRSSADVQSRRNRRLLHSLSSSRKCQLYGLCHRKRSHIIKNASLQVSCSQIKVEDGIDDETCELVDGVKLVIGESEDSIHAYLLKAVKNNNGTGVLLLSDIFGFEDSSTRDFAYRVACNGYNVLVPDLFRGNPWRKGQDQNEFEQWFGSLSLERVANDIAMATKWMADEFLAAGISKKLNLIGFCFGGRQLIEILARDKQAYFGTGVCFYGTQMNPSLAAEVKVPVLFIYGDDDPFCPLGTVYEMEKRIEGSRVVIYNGRGHGFAHRPESPEEDEDAENAFVVMRHWLHDYLVVNKG</sequence>
<evidence type="ECO:0000256" key="3">
    <source>
        <dbReference type="ARBA" id="ARBA00014180"/>
    </source>
</evidence>
<evidence type="ECO:0000256" key="2">
    <source>
        <dbReference type="ARBA" id="ARBA00008456"/>
    </source>
</evidence>
<dbReference type="Proteomes" id="UP001180020">
    <property type="component" value="Unassembled WGS sequence"/>
</dbReference>
<evidence type="ECO:0000313" key="8">
    <source>
        <dbReference type="Proteomes" id="UP001180020"/>
    </source>
</evidence>
<reference evidence="7" key="1">
    <citation type="journal article" date="2023" name="Nat. Commun.">
        <title>Diploid and tetraploid genomes of Acorus and the evolution of monocots.</title>
        <authorList>
            <person name="Ma L."/>
            <person name="Liu K.W."/>
            <person name="Li Z."/>
            <person name="Hsiao Y.Y."/>
            <person name="Qi Y."/>
            <person name="Fu T."/>
            <person name="Tang G.D."/>
            <person name="Zhang D."/>
            <person name="Sun W.H."/>
            <person name="Liu D.K."/>
            <person name="Li Y."/>
            <person name="Chen G.Z."/>
            <person name="Liu X.D."/>
            <person name="Liao X.Y."/>
            <person name="Jiang Y.T."/>
            <person name="Yu X."/>
            <person name="Hao Y."/>
            <person name="Huang J."/>
            <person name="Zhao X.W."/>
            <person name="Ke S."/>
            <person name="Chen Y.Y."/>
            <person name="Wu W.L."/>
            <person name="Hsu J.L."/>
            <person name="Lin Y.F."/>
            <person name="Huang M.D."/>
            <person name="Li C.Y."/>
            <person name="Huang L."/>
            <person name="Wang Z.W."/>
            <person name="Zhao X."/>
            <person name="Zhong W.Y."/>
            <person name="Peng D.H."/>
            <person name="Ahmad S."/>
            <person name="Lan S."/>
            <person name="Zhang J.S."/>
            <person name="Tsai W.C."/>
            <person name="Van de Peer Y."/>
            <person name="Liu Z.J."/>
        </authorList>
    </citation>
    <scope>NUCLEOTIDE SEQUENCE</scope>
    <source>
        <strain evidence="7">CP</strain>
    </source>
</reference>
<accession>A0AAV9FES4</accession>
<evidence type="ECO:0000256" key="1">
    <source>
        <dbReference type="ARBA" id="ARBA00004514"/>
    </source>
</evidence>
<dbReference type="SUPFAM" id="SSF53474">
    <property type="entry name" value="alpha/beta-Hydrolases"/>
    <property type="match status" value="1"/>
</dbReference>
<evidence type="ECO:0000256" key="5">
    <source>
        <dbReference type="ARBA" id="ARBA00022801"/>
    </source>
</evidence>
<name>A0AAV9FES4_ACOCL</name>
<dbReference type="EMBL" id="JAUJYO010000002">
    <property type="protein sequence ID" value="KAK1324206.1"/>
    <property type="molecule type" value="Genomic_DNA"/>
</dbReference>
<gene>
    <name evidence="7" type="ORF">QJS10_CPA02g00566</name>
</gene>
<protein>
    <recommendedName>
        <fullName evidence="3">Carboxymethylenebutenolidase homolog</fullName>
    </recommendedName>
</protein>
<comment type="similarity">
    <text evidence="2">Belongs to the dienelactone hydrolase family.</text>
</comment>
<keyword evidence="4" id="KW-0963">Cytoplasm</keyword>
<dbReference type="Pfam" id="PF01738">
    <property type="entry name" value="DLH"/>
    <property type="match status" value="1"/>
</dbReference>
<keyword evidence="5" id="KW-0378">Hydrolase</keyword>
<keyword evidence="8" id="KW-1185">Reference proteome</keyword>
<dbReference type="InterPro" id="IPR042946">
    <property type="entry name" value="CMBL"/>
</dbReference>
<dbReference type="AlphaFoldDB" id="A0AAV9FES4"/>
<proteinExistence type="inferred from homology"/>
<dbReference type="GO" id="GO:0009507">
    <property type="term" value="C:chloroplast"/>
    <property type="evidence" value="ECO:0007669"/>
    <property type="project" value="TreeGrafter"/>
</dbReference>
<evidence type="ECO:0000256" key="4">
    <source>
        <dbReference type="ARBA" id="ARBA00022490"/>
    </source>
</evidence>
<organism evidence="7 8">
    <name type="scientific">Acorus calamus</name>
    <name type="common">Sweet flag</name>
    <dbReference type="NCBI Taxonomy" id="4465"/>
    <lineage>
        <taxon>Eukaryota</taxon>
        <taxon>Viridiplantae</taxon>
        <taxon>Streptophyta</taxon>
        <taxon>Embryophyta</taxon>
        <taxon>Tracheophyta</taxon>
        <taxon>Spermatophyta</taxon>
        <taxon>Magnoliopsida</taxon>
        <taxon>Liliopsida</taxon>
        <taxon>Acoraceae</taxon>
        <taxon>Acorus</taxon>
    </lineage>
</organism>
<reference evidence="7" key="2">
    <citation type="submission" date="2023-06" db="EMBL/GenBank/DDBJ databases">
        <authorList>
            <person name="Ma L."/>
            <person name="Liu K.-W."/>
            <person name="Li Z."/>
            <person name="Hsiao Y.-Y."/>
            <person name="Qi Y."/>
            <person name="Fu T."/>
            <person name="Tang G."/>
            <person name="Zhang D."/>
            <person name="Sun W.-H."/>
            <person name="Liu D.-K."/>
            <person name="Li Y."/>
            <person name="Chen G.-Z."/>
            <person name="Liu X.-D."/>
            <person name="Liao X.-Y."/>
            <person name="Jiang Y.-T."/>
            <person name="Yu X."/>
            <person name="Hao Y."/>
            <person name="Huang J."/>
            <person name="Zhao X.-W."/>
            <person name="Ke S."/>
            <person name="Chen Y.-Y."/>
            <person name="Wu W.-L."/>
            <person name="Hsu J.-L."/>
            <person name="Lin Y.-F."/>
            <person name="Huang M.-D."/>
            <person name="Li C.-Y."/>
            <person name="Huang L."/>
            <person name="Wang Z.-W."/>
            <person name="Zhao X."/>
            <person name="Zhong W.-Y."/>
            <person name="Peng D.-H."/>
            <person name="Ahmad S."/>
            <person name="Lan S."/>
            <person name="Zhang J.-S."/>
            <person name="Tsai W.-C."/>
            <person name="Van De Peer Y."/>
            <person name="Liu Z.-J."/>
        </authorList>
    </citation>
    <scope>NUCLEOTIDE SEQUENCE</scope>
    <source>
        <strain evidence="7">CP</strain>
        <tissue evidence="7">Leaves</tissue>
    </source>
</reference>
<comment type="caution">
    <text evidence="7">The sequence shown here is derived from an EMBL/GenBank/DDBJ whole genome shotgun (WGS) entry which is preliminary data.</text>
</comment>
<dbReference type="InterPro" id="IPR002925">
    <property type="entry name" value="Dienelactn_hydro"/>
</dbReference>